<protein>
    <recommendedName>
        <fullName evidence="1">Phage tail collar domain-containing protein</fullName>
    </recommendedName>
</protein>
<evidence type="ECO:0000313" key="3">
    <source>
        <dbReference type="Proteomes" id="UP000474565"/>
    </source>
</evidence>
<proteinExistence type="predicted"/>
<dbReference type="Proteomes" id="UP000474565">
    <property type="component" value="Unassembled WGS sequence"/>
</dbReference>
<dbReference type="AlphaFoldDB" id="A0A6L8MF81"/>
<organism evidence="2 3">
    <name type="scientific">Duganella lactea</name>
    <dbReference type="NCBI Taxonomy" id="2692173"/>
    <lineage>
        <taxon>Bacteria</taxon>
        <taxon>Pseudomonadati</taxon>
        <taxon>Pseudomonadota</taxon>
        <taxon>Betaproteobacteria</taxon>
        <taxon>Burkholderiales</taxon>
        <taxon>Oxalobacteraceae</taxon>
        <taxon>Telluria group</taxon>
        <taxon>Duganella</taxon>
    </lineage>
</organism>
<evidence type="ECO:0000313" key="2">
    <source>
        <dbReference type="EMBL" id="MYM81164.1"/>
    </source>
</evidence>
<comment type="caution">
    <text evidence="2">The sequence shown here is derived from an EMBL/GenBank/DDBJ whole genome shotgun (WGS) entry which is preliminary data.</text>
</comment>
<accession>A0A6L8MF81</accession>
<dbReference type="Gene3D" id="3.90.1340.10">
    <property type="entry name" value="Phage tail collar domain"/>
    <property type="match status" value="1"/>
</dbReference>
<dbReference type="RefSeq" id="WP_161018449.1">
    <property type="nucleotide sequence ID" value="NZ_WWCP01000002.1"/>
</dbReference>
<dbReference type="InterPro" id="IPR037053">
    <property type="entry name" value="Phage_tail_collar_dom_sf"/>
</dbReference>
<evidence type="ECO:0000259" key="1">
    <source>
        <dbReference type="Pfam" id="PF07484"/>
    </source>
</evidence>
<dbReference type="InterPro" id="IPR011083">
    <property type="entry name" value="Phage_tail_collar_dom"/>
</dbReference>
<reference evidence="2 3" key="1">
    <citation type="submission" date="2019-12" db="EMBL/GenBank/DDBJ databases">
        <title>Novel species isolated from a subtropical stream in China.</title>
        <authorList>
            <person name="Lu H."/>
        </authorList>
    </citation>
    <scope>NUCLEOTIDE SEQUENCE [LARGE SCALE GENOMIC DNA]</scope>
    <source>
        <strain evidence="2 3">FT50W</strain>
    </source>
</reference>
<feature type="domain" description="Phage tail collar" evidence="1">
    <location>
        <begin position="6"/>
        <end position="62"/>
    </location>
</feature>
<sequence>METMIGTIMTVAFDYAPQGWALCNGQVLQIQSNQALYALLGTTYGGDGKTTFALPDLRGRTIVGSQAPPKPGITAVGRGKAVGVQSVTVTATGSTSIVVDIANLPKTVSGVAKINGVSATSTLYATTSGPGATIPPSSGAVLSGSGAGPTSAAIYYTNPTPAVALPAVPLSDDSVKTVIGGTASFGGAQIGSAAPAPLEVKSSTSTTMSVVQPSLGLTYIICTNGYYPPRD</sequence>
<gene>
    <name evidence="2" type="ORF">GTP44_04230</name>
</gene>
<dbReference type="Pfam" id="PF07484">
    <property type="entry name" value="Collar"/>
    <property type="match status" value="1"/>
</dbReference>
<dbReference type="EMBL" id="WWCP01000002">
    <property type="protein sequence ID" value="MYM81164.1"/>
    <property type="molecule type" value="Genomic_DNA"/>
</dbReference>
<name>A0A6L8MF81_9BURK</name>
<dbReference type="SUPFAM" id="SSF88874">
    <property type="entry name" value="Receptor-binding domain of short tail fibre protein gp12"/>
    <property type="match status" value="1"/>
</dbReference>